<dbReference type="Proteomes" id="UP000473854">
    <property type="component" value="Unassembled WGS sequence"/>
</dbReference>
<dbReference type="Proteomes" id="UP001278995">
    <property type="component" value="Unassembled WGS sequence"/>
</dbReference>
<dbReference type="EMBL" id="JAXHPO010000004">
    <property type="protein sequence ID" value="MDY6549443.1"/>
    <property type="molecule type" value="Genomic_DNA"/>
</dbReference>
<proteinExistence type="predicted"/>
<dbReference type="AlphaFoldDB" id="A0A6L6GBJ9"/>
<reference evidence="2 6" key="4">
    <citation type="journal article" date="2024" name="Syst. Appl. Microbiol.">
        <title>Evidence for the occurrence of Acinetobacter faecalis in cattle feces and its emended description.</title>
        <authorList>
            <person name="Kyselkova M."/>
            <person name="Xanthopoulou K."/>
            <person name="Shestivska V."/>
            <person name="Spanelova P."/>
            <person name="Maixnerova M."/>
            <person name="Higgins P.G."/>
            <person name="Nemec A."/>
        </authorList>
    </citation>
    <scope>NUCLEOTIDE SEQUENCE [LARGE SCALE GENOMIC DNA]</scope>
    <source>
        <strain evidence="2 6">ANC 7225</strain>
    </source>
</reference>
<dbReference type="Proteomes" id="UP001284094">
    <property type="component" value="Unassembled WGS sequence"/>
</dbReference>
<evidence type="ECO:0000313" key="1">
    <source>
        <dbReference type="EMBL" id="MDY6486128.1"/>
    </source>
</evidence>
<name>A0A6L6GBJ9_9GAMM</name>
<dbReference type="RefSeq" id="WP_154771616.1">
    <property type="nucleotide sequence ID" value="NZ_JAXHPD010000012.1"/>
</dbReference>
<accession>A0A6L6GBJ9</accession>
<dbReference type="EMBL" id="WLYL01000001">
    <property type="protein sequence ID" value="MTD09940.1"/>
    <property type="molecule type" value="Genomic_DNA"/>
</dbReference>
<evidence type="ECO:0000313" key="6">
    <source>
        <dbReference type="Proteomes" id="UP001284094"/>
    </source>
</evidence>
<reference evidence="1 5" key="2">
    <citation type="submission" date="2023-11" db="EMBL/GenBank/DDBJ databases">
        <title>The common occurrence of Acinetobacte faecalis in cattle feces and its emended description.</title>
        <authorList>
            <person name="Kyselkova M."/>
            <person name="Xanthopoulou K."/>
            <person name="Shestivska V."/>
            <person name="Spanelova P."/>
            <person name="Maixnerova M."/>
            <person name="Higgins P.G."/>
            <person name="Nemec A."/>
        </authorList>
    </citation>
    <scope>NUCLEOTIDE SEQUENCE [LARGE SCALE GENOMIC DNA]</scope>
    <source>
        <strain evidence="1 5">ANC 7483</strain>
    </source>
</reference>
<protein>
    <submittedName>
        <fullName evidence="3">Uncharacterized protein</fullName>
    </submittedName>
</protein>
<evidence type="ECO:0000313" key="3">
    <source>
        <dbReference type="EMBL" id="MTD09940.1"/>
    </source>
</evidence>
<evidence type="ECO:0000313" key="5">
    <source>
        <dbReference type="Proteomes" id="UP001278995"/>
    </source>
</evidence>
<organism evidence="3 4">
    <name type="scientific">Acinetobacter faecalis</name>
    <dbReference type="NCBI Taxonomy" id="2665161"/>
    <lineage>
        <taxon>Bacteria</taxon>
        <taxon>Pseudomonadati</taxon>
        <taxon>Pseudomonadota</taxon>
        <taxon>Gammaproteobacteria</taxon>
        <taxon>Moraxellales</taxon>
        <taxon>Moraxellaceae</taxon>
        <taxon>Acinetobacter</taxon>
    </lineage>
</organism>
<dbReference type="EMBL" id="JAXHPL010000008">
    <property type="protein sequence ID" value="MDY6486128.1"/>
    <property type="molecule type" value="Genomic_DNA"/>
</dbReference>
<comment type="caution">
    <text evidence="3">The sequence shown here is derived from an EMBL/GenBank/DDBJ whole genome shotgun (WGS) entry which is preliminary data.</text>
</comment>
<evidence type="ECO:0000313" key="4">
    <source>
        <dbReference type="Proteomes" id="UP000473854"/>
    </source>
</evidence>
<evidence type="ECO:0000313" key="2">
    <source>
        <dbReference type="EMBL" id="MDY6549443.1"/>
    </source>
</evidence>
<keyword evidence="6" id="KW-1185">Reference proteome</keyword>
<reference evidence="3 4" key="1">
    <citation type="submission" date="2019-11" db="EMBL/GenBank/DDBJ databases">
        <authorList>
            <person name="An D."/>
        </authorList>
    </citation>
    <scope>NUCLEOTIDE SEQUENCE [LARGE SCALE GENOMIC DNA]</scope>
    <source>
        <strain evidence="3 4">YIM 103518</strain>
    </source>
</reference>
<dbReference type="GeneID" id="86888139"/>
<sequence>MSYKHNNLMAIRTNYWNDTQNPDVLIEKEFLQITLSEQNIYAEPSLDDAKYLFFNLPSIIIVKGYALGFMNNSVKSMIHEFIETHKVELQNKAEIKMKYRM</sequence>
<gene>
    <name evidence="3" type="ORF">GIX10_00520</name>
    <name evidence="2" type="ORF">SKM48_01465</name>
    <name evidence="1" type="ORF">SKM51_02705</name>
</gene>
<reference evidence="2" key="3">
    <citation type="submission" date="2023-11" db="EMBL/GenBank/DDBJ databases">
        <authorList>
            <person name="Kyselkova M."/>
            <person name="Xanthopoulou K."/>
            <person name="Shestivska V."/>
            <person name="Spanelova P."/>
            <person name="Maixnerova M."/>
            <person name="Higgins P.G."/>
            <person name="Nemec A."/>
        </authorList>
    </citation>
    <scope>NUCLEOTIDE SEQUENCE</scope>
    <source>
        <strain evidence="2">ANC 7225</strain>
    </source>
</reference>